<evidence type="ECO:0000313" key="3">
    <source>
        <dbReference type="Proteomes" id="UP000654075"/>
    </source>
</evidence>
<name>A0A813EBB4_POLGL</name>
<accession>A0A813EBB4</accession>
<dbReference type="EMBL" id="CAJNNV010009755">
    <property type="protein sequence ID" value="CAE8597770.1"/>
    <property type="molecule type" value="Genomic_DNA"/>
</dbReference>
<reference evidence="2" key="1">
    <citation type="submission" date="2021-02" db="EMBL/GenBank/DDBJ databases">
        <authorList>
            <person name="Dougan E. K."/>
            <person name="Rhodes N."/>
            <person name="Thang M."/>
            <person name="Chan C."/>
        </authorList>
    </citation>
    <scope>NUCLEOTIDE SEQUENCE</scope>
</reference>
<sequence length="281" mass="30752">MAPRCLQPVMLALFHGGNNNRRRSFGVRPKLHVAVFAAIVVANSLWVGGQDLLSNSGGALVGSGKNNDDTNDNNNNKKIAGWKQDSSSKYRLGPALVCKTAGSICFHGLQHWPAWASKARPRLVGTGSPHLYSSKRQPPSVSVQRFAEDPKKKLTRELSTATSAQAVLSVLQQEEISNLNEFHIGAAFTRLARHKHTFTFAVRKSPVLRKLTDGLQRIMDTEDGLTARACSNVFWAIASLQSETPELQELLPRLIENAKFTAPYMNARDVSNQCGHAQGAD</sequence>
<comment type="caution">
    <text evidence="2">The sequence shown here is derived from an EMBL/GenBank/DDBJ whole genome shotgun (WGS) entry which is preliminary data.</text>
</comment>
<gene>
    <name evidence="2" type="ORF">PGLA1383_LOCUS16203</name>
</gene>
<keyword evidence="3" id="KW-1185">Reference proteome</keyword>
<evidence type="ECO:0000313" key="2">
    <source>
        <dbReference type="EMBL" id="CAE8597770.1"/>
    </source>
</evidence>
<protein>
    <submittedName>
        <fullName evidence="2">Uncharacterized protein</fullName>
    </submittedName>
</protein>
<evidence type="ECO:0000256" key="1">
    <source>
        <dbReference type="SAM" id="MobiDB-lite"/>
    </source>
</evidence>
<feature type="region of interest" description="Disordered" evidence="1">
    <location>
        <begin position="64"/>
        <end position="84"/>
    </location>
</feature>
<dbReference type="AlphaFoldDB" id="A0A813EBB4"/>
<organism evidence="2 3">
    <name type="scientific">Polarella glacialis</name>
    <name type="common">Dinoflagellate</name>
    <dbReference type="NCBI Taxonomy" id="89957"/>
    <lineage>
        <taxon>Eukaryota</taxon>
        <taxon>Sar</taxon>
        <taxon>Alveolata</taxon>
        <taxon>Dinophyceae</taxon>
        <taxon>Suessiales</taxon>
        <taxon>Suessiaceae</taxon>
        <taxon>Polarella</taxon>
    </lineage>
</organism>
<proteinExistence type="predicted"/>
<dbReference type="Proteomes" id="UP000654075">
    <property type="component" value="Unassembled WGS sequence"/>
</dbReference>